<dbReference type="KEGG" id="mbe:MBM_00296"/>
<keyword evidence="4 7" id="KW-0472">Membrane</keyword>
<accession>K1XKS9</accession>
<dbReference type="eggNOG" id="KOG2357">
    <property type="taxonomic scope" value="Eukaryota"/>
</dbReference>
<evidence type="ECO:0000256" key="7">
    <source>
        <dbReference type="SAM" id="Phobius"/>
    </source>
</evidence>
<name>K1XKS9_MARBU</name>
<dbReference type="GO" id="GO:0005509">
    <property type="term" value="F:calcium ion binding"/>
    <property type="evidence" value="ECO:0007669"/>
    <property type="project" value="InterPro"/>
</dbReference>
<dbReference type="OMA" id="FDGFVWA"/>
<dbReference type="PANTHER" id="PTHR12883">
    <property type="entry name" value="ADIPOCYTE-SPECIFIC PROTEIN 4-RELATED"/>
    <property type="match status" value="1"/>
</dbReference>
<feature type="transmembrane region" description="Helical" evidence="7">
    <location>
        <begin position="101"/>
        <end position="117"/>
    </location>
</feature>
<keyword evidence="9" id="KW-1185">Reference proteome</keyword>
<keyword evidence="3 7" id="KW-1133">Transmembrane helix</keyword>
<reference evidence="8 9" key="1">
    <citation type="journal article" date="2012" name="BMC Genomics">
        <title>Sequencing the genome of Marssonina brunnea reveals fungus-poplar co-evolution.</title>
        <authorList>
            <person name="Zhu S."/>
            <person name="Cao Y.-Z."/>
            <person name="Jiang C."/>
            <person name="Tan B.-Y."/>
            <person name="Wang Z."/>
            <person name="Feng S."/>
            <person name="Zhang L."/>
            <person name="Su X.-H."/>
            <person name="Brejova B."/>
            <person name="Vinar T."/>
            <person name="Xu M."/>
            <person name="Wang M.-X."/>
            <person name="Zhang S.-G."/>
            <person name="Huang M.-R."/>
            <person name="Wu R."/>
            <person name="Zhou Y."/>
        </authorList>
    </citation>
    <scope>NUCLEOTIDE SEQUENCE [LARGE SCALE GENOMIC DNA]</scope>
    <source>
        <strain evidence="8 9">MB_m1</strain>
    </source>
</reference>
<dbReference type="AlphaFoldDB" id="K1XKS9"/>
<evidence type="ECO:0000256" key="6">
    <source>
        <dbReference type="SAM" id="MobiDB-lite"/>
    </source>
</evidence>
<evidence type="ECO:0008006" key="10">
    <source>
        <dbReference type="Google" id="ProtNLM"/>
    </source>
</evidence>
<evidence type="ECO:0000256" key="1">
    <source>
        <dbReference type="ARBA" id="ARBA00004167"/>
    </source>
</evidence>
<dbReference type="GO" id="GO:0005783">
    <property type="term" value="C:endoplasmic reticulum"/>
    <property type="evidence" value="ECO:0007669"/>
    <property type="project" value="InterPro"/>
</dbReference>
<keyword evidence="2 7" id="KW-0812">Transmembrane</keyword>
<dbReference type="EMBL" id="JH921428">
    <property type="protein sequence ID" value="EKD21183.1"/>
    <property type="molecule type" value="Genomic_DNA"/>
</dbReference>
<proteinExistence type="predicted"/>
<evidence type="ECO:0000256" key="5">
    <source>
        <dbReference type="SAM" id="Coils"/>
    </source>
</evidence>
<feature type="region of interest" description="Disordered" evidence="6">
    <location>
        <begin position="12"/>
        <end position="49"/>
    </location>
</feature>
<dbReference type="HOGENOM" id="CLU_042570_0_0_1"/>
<dbReference type="Proteomes" id="UP000006753">
    <property type="component" value="Unassembled WGS sequence"/>
</dbReference>
<evidence type="ECO:0000313" key="8">
    <source>
        <dbReference type="EMBL" id="EKD21183.1"/>
    </source>
</evidence>
<evidence type="ECO:0000256" key="4">
    <source>
        <dbReference type="ARBA" id="ARBA00023136"/>
    </source>
</evidence>
<organism evidence="8 9">
    <name type="scientific">Marssonina brunnea f. sp. multigermtubi (strain MB_m1)</name>
    <name type="common">Marssonina leaf spot fungus</name>
    <dbReference type="NCBI Taxonomy" id="1072389"/>
    <lineage>
        <taxon>Eukaryota</taxon>
        <taxon>Fungi</taxon>
        <taxon>Dikarya</taxon>
        <taxon>Ascomycota</taxon>
        <taxon>Pezizomycotina</taxon>
        <taxon>Leotiomycetes</taxon>
        <taxon>Helotiales</taxon>
        <taxon>Drepanopezizaceae</taxon>
        <taxon>Drepanopeziza</taxon>
    </lineage>
</organism>
<dbReference type="FunCoup" id="K1XKS9">
    <property type="interactions" value="69"/>
</dbReference>
<dbReference type="STRING" id="1072389.K1XKS9"/>
<protein>
    <recommendedName>
        <fullName evidence="10">DUF1682 domain protein</fullName>
    </recommendedName>
</protein>
<dbReference type="InParanoid" id="K1XKS9"/>
<dbReference type="GO" id="GO:0032469">
    <property type="term" value="P:endoplasmic reticulum calcium ion homeostasis"/>
    <property type="evidence" value="ECO:0007669"/>
    <property type="project" value="InterPro"/>
</dbReference>
<dbReference type="Pfam" id="PF07946">
    <property type="entry name" value="CCDC47"/>
    <property type="match status" value="1"/>
</dbReference>
<keyword evidence="5" id="KW-0175">Coiled coil</keyword>
<feature type="coiled-coil region" evidence="5">
    <location>
        <begin position="385"/>
        <end position="449"/>
    </location>
</feature>
<gene>
    <name evidence="8" type="ORF">MBM_00296</name>
</gene>
<evidence type="ECO:0000256" key="2">
    <source>
        <dbReference type="ARBA" id="ARBA00022692"/>
    </source>
</evidence>
<evidence type="ECO:0000256" key="3">
    <source>
        <dbReference type="ARBA" id="ARBA00022989"/>
    </source>
</evidence>
<sequence>MAALFKALFGGSNPSASPIPAGDSGKQALRRNSGSRRGTNPPHPDFADFASAPEPAPAAFAASSPVSFMRAGAAPTGAAVPYTKWYNIHERHSLGDFKQEAVIIGLILIIIMVHILGTSSNRKRAKAWIDAHATVLQKEFALVGFGGRRAPDGATQILELPEDLLKEKAPNEFATYATGRQNVAFVDVTLTLFKRYSPLTMFFEFVLSLFFDSMQAPVEKMEAVLYPFDGREALTITGQVPGAHEVRKDTKSNYDGFVWAIVNKETMKQLREERYDVSITSTKDSPKLPSWATVMSESAEITDFLLTPELIQAIENAGELFNHLIITDQPIDRPLKLEETAPKKRIYLSLRIPSSDFSPILSIFQYFIRVTDILAQSAHFRPEVLRKVRNTRDELIRKLQKADDDVKAEERNIEKEKAKKVKRDLELKALDAKGQKKFLEREREKELRKNQKKYTSKG</sequence>
<dbReference type="GO" id="GO:0016020">
    <property type="term" value="C:membrane"/>
    <property type="evidence" value="ECO:0007669"/>
    <property type="project" value="UniProtKB-SubCell"/>
</dbReference>
<comment type="subcellular location">
    <subcellularLocation>
        <location evidence="1">Membrane</location>
        <topology evidence="1">Single-pass membrane protein</topology>
    </subcellularLocation>
</comment>
<dbReference type="PANTHER" id="PTHR12883:SF0">
    <property type="entry name" value="PAT COMPLEX SUBUNIT CCDC47"/>
    <property type="match status" value="1"/>
</dbReference>
<dbReference type="InterPro" id="IPR012879">
    <property type="entry name" value="CCDC47"/>
</dbReference>
<dbReference type="OrthoDB" id="10039147at2759"/>
<evidence type="ECO:0000313" key="9">
    <source>
        <dbReference type="Proteomes" id="UP000006753"/>
    </source>
</evidence>